<dbReference type="CDD" id="cd01949">
    <property type="entry name" value="GGDEF"/>
    <property type="match status" value="1"/>
</dbReference>
<evidence type="ECO:0000313" key="8">
    <source>
        <dbReference type="Proteomes" id="UP001063816"/>
    </source>
</evidence>
<evidence type="ECO:0000256" key="4">
    <source>
        <dbReference type="ARBA" id="ARBA00023134"/>
    </source>
</evidence>
<evidence type="ECO:0000256" key="2">
    <source>
        <dbReference type="ARBA" id="ARBA00004665"/>
    </source>
</evidence>
<dbReference type="InterPro" id="IPR029787">
    <property type="entry name" value="Nucleotide_cyclase"/>
</dbReference>
<gene>
    <name evidence="7" type="ORF">M8014_18760</name>
</gene>
<dbReference type="Proteomes" id="UP001063816">
    <property type="component" value="Unassembled WGS sequence"/>
</dbReference>
<dbReference type="RefSeq" id="WP_271283890.1">
    <property type="nucleotide sequence ID" value="NZ_JAMGZK010000053.1"/>
</dbReference>
<organism evidence="7 8">
    <name type="scientific">Silvania hatchlandensis</name>
    <dbReference type="NCBI Taxonomy" id="2926469"/>
    <lineage>
        <taxon>Bacteria</taxon>
        <taxon>Pseudomonadati</taxon>
        <taxon>Pseudomonadota</taxon>
        <taxon>Gammaproteobacteria</taxon>
        <taxon>Enterobacterales</taxon>
        <taxon>Enterobacteriaceae</taxon>
        <taxon>Silvania</taxon>
    </lineage>
</organism>
<dbReference type="Pfam" id="PF00990">
    <property type="entry name" value="GGDEF"/>
    <property type="match status" value="1"/>
</dbReference>
<keyword evidence="7" id="KW-0548">Nucleotidyltransferase</keyword>
<dbReference type="PROSITE" id="PS50887">
    <property type="entry name" value="GGDEF"/>
    <property type="match status" value="1"/>
</dbReference>
<reference evidence="7" key="1">
    <citation type="submission" date="2022-05" db="EMBL/GenBank/DDBJ databases">
        <title>Description of a novel species of Leclercia; Leclercia tamurae and the Proposal for a Novel Genus Silvania gen. nov. Containing Two Novel Species Silvania hatchlandensis sp. nov. and Silvania confinis sp. nov. Isolated from the Rhizosphere of Oak.</title>
        <authorList>
            <person name="Maddock D.W."/>
            <person name="Brady C.L."/>
            <person name="Denman S."/>
            <person name="Arnold D."/>
        </authorList>
    </citation>
    <scope>NUCLEOTIDE SEQUENCE</scope>
    <source>
        <strain evidence="7">H19S6</strain>
    </source>
</reference>
<dbReference type="SUPFAM" id="SSF55073">
    <property type="entry name" value="Nucleotide cyclase"/>
    <property type="match status" value="1"/>
</dbReference>
<dbReference type="PANTHER" id="PTHR45138">
    <property type="entry name" value="REGULATORY COMPONENTS OF SENSORY TRANSDUCTION SYSTEM"/>
    <property type="match status" value="1"/>
</dbReference>
<keyword evidence="7" id="KW-0808">Transferase</keyword>
<dbReference type="FunFam" id="3.30.70.270:FF:000001">
    <property type="entry name" value="Diguanylate cyclase domain protein"/>
    <property type="match status" value="1"/>
</dbReference>
<keyword evidence="4" id="KW-0547">Nucleotide-binding</keyword>
<dbReference type="GO" id="GO:0005525">
    <property type="term" value="F:GTP binding"/>
    <property type="evidence" value="ECO:0007669"/>
    <property type="project" value="UniProtKB-KW"/>
</dbReference>
<dbReference type="InterPro" id="IPR043128">
    <property type="entry name" value="Rev_trsase/Diguanyl_cyclase"/>
</dbReference>
<dbReference type="NCBIfam" id="NF007380">
    <property type="entry name" value="PRK09894.1"/>
    <property type="match status" value="1"/>
</dbReference>
<keyword evidence="4" id="KW-0342">GTP-binding</keyword>
<dbReference type="Gene3D" id="3.30.70.270">
    <property type="match status" value="1"/>
</dbReference>
<keyword evidence="8" id="KW-1185">Reference proteome</keyword>
<comment type="pathway">
    <text evidence="2">Purine metabolism; 3',5'-cyclic di-GMP biosynthesis.</text>
</comment>
<dbReference type="InterPro" id="IPR050469">
    <property type="entry name" value="Diguanylate_Cyclase"/>
</dbReference>
<dbReference type="GO" id="GO:1902201">
    <property type="term" value="P:negative regulation of bacterial-type flagellum-dependent cell motility"/>
    <property type="evidence" value="ECO:0007669"/>
    <property type="project" value="TreeGrafter"/>
</dbReference>
<dbReference type="GO" id="GO:0005886">
    <property type="term" value="C:plasma membrane"/>
    <property type="evidence" value="ECO:0007669"/>
    <property type="project" value="TreeGrafter"/>
</dbReference>
<dbReference type="PANTHER" id="PTHR45138:SF9">
    <property type="entry name" value="DIGUANYLATE CYCLASE DGCM-RELATED"/>
    <property type="match status" value="1"/>
</dbReference>
<dbReference type="InterPro" id="IPR000160">
    <property type="entry name" value="GGDEF_dom"/>
</dbReference>
<evidence type="ECO:0000256" key="1">
    <source>
        <dbReference type="ARBA" id="ARBA00001946"/>
    </source>
</evidence>
<accession>A0A9J6Q6N4</accession>
<evidence type="ECO:0000259" key="6">
    <source>
        <dbReference type="PROSITE" id="PS50887"/>
    </source>
</evidence>
<dbReference type="NCBIfam" id="TIGR00254">
    <property type="entry name" value="GGDEF"/>
    <property type="match status" value="1"/>
</dbReference>
<dbReference type="Pfam" id="PF13682">
    <property type="entry name" value="CZB"/>
    <property type="match status" value="1"/>
</dbReference>
<protein>
    <recommendedName>
        <fullName evidence="3">diguanylate cyclase</fullName>
        <ecNumber evidence="3">2.7.7.65</ecNumber>
    </recommendedName>
</protein>
<dbReference type="GO" id="GO:0052621">
    <property type="term" value="F:diguanylate cyclase activity"/>
    <property type="evidence" value="ECO:0007669"/>
    <property type="project" value="UniProtKB-EC"/>
</dbReference>
<dbReference type="EC" id="2.7.7.65" evidence="3"/>
<comment type="catalytic activity">
    <reaction evidence="5">
        <text>2 GTP = 3',3'-c-di-GMP + 2 diphosphate</text>
        <dbReference type="Rhea" id="RHEA:24898"/>
        <dbReference type="ChEBI" id="CHEBI:33019"/>
        <dbReference type="ChEBI" id="CHEBI:37565"/>
        <dbReference type="ChEBI" id="CHEBI:58805"/>
        <dbReference type="EC" id="2.7.7.65"/>
    </reaction>
</comment>
<sequence>MNRKFTEIDETIRELNASTDAHFKWLVKILRFIANHDIDLPEITCDDAHQRCEFGHWINTRLQEEREGKNFVLDISKKHIRVHQACRNIITAINDKCQTDAVFNVFEQSLLSFTEALTTYKVHLLQLRTSYDALTGLPLRRILDESFTSMNNELGAEGLYLLLLDVDHFKKVNDTYGHLNGDIVLRSLAMNMSNNIRRSESMYRYGGEEFIVVMHAKDDREAVTIAERLRHDIAELDMVAGEHIIRITFTAGLTRIHPDEALREVLERADQALYIGKKSGRNCTQLINQRLETKKFSG</sequence>
<dbReference type="SMART" id="SM00267">
    <property type="entry name" value="GGDEF"/>
    <property type="match status" value="1"/>
</dbReference>
<dbReference type="EMBL" id="JAMGZK010000053">
    <property type="protein sequence ID" value="MCU6666380.1"/>
    <property type="molecule type" value="Genomic_DNA"/>
</dbReference>
<name>A0A9J6Q6N4_9ENTR</name>
<dbReference type="InterPro" id="IPR025991">
    <property type="entry name" value="Chemoreceptor_zinc-bind_dom"/>
</dbReference>
<comment type="cofactor">
    <cofactor evidence="1">
        <name>Mg(2+)</name>
        <dbReference type="ChEBI" id="CHEBI:18420"/>
    </cofactor>
</comment>
<feature type="domain" description="GGDEF" evidence="6">
    <location>
        <begin position="157"/>
        <end position="289"/>
    </location>
</feature>
<evidence type="ECO:0000256" key="5">
    <source>
        <dbReference type="ARBA" id="ARBA00034247"/>
    </source>
</evidence>
<comment type="caution">
    <text evidence="7">The sequence shown here is derived from an EMBL/GenBank/DDBJ whole genome shotgun (WGS) entry which is preliminary data.</text>
</comment>
<proteinExistence type="predicted"/>
<dbReference type="AlphaFoldDB" id="A0A9J6Q6N4"/>
<dbReference type="Gene3D" id="1.20.120.30">
    <property type="entry name" value="Aspartate receptor, ligand-binding domain"/>
    <property type="match status" value="1"/>
</dbReference>
<evidence type="ECO:0000313" key="7">
    <source>
        <dbReference type="EMBL" id="MCU6666380.1"/>
    </source>
</evidence>
<dbReference type="GO" id="GO:0043709">
    <property type="term" value="P:cell adhesion involved in single-species biofilm formation"/>
    <property type="evidence" value="ECO:0007669"/>
    <property type="project" value="TreeGrafter"/>
</dbReference>
<evidence type="ECO:0000256" key="3">
    <source>
        <dbReference type="ARBA" id="ARBA00012528"/>
    </source>
</evidence>